<name>A0AAE0FJJ3_9CHLO</name>
<protein>
    <recommendedName>
        <fullName evidence="2">EF-hand domain-containing protein</fullName>
    </recommendedName>
</protein>
<dbReference type="SUPFAM" id="SSF47473">
    <property type="entry name" value="EF-hand"/>
    <property type="match status" value="1"/>
</dbReference>
<organism evidence="3 4">
    <name type="scientific">Cymbomonas tetramitiformis</name>
    <dbReference type="NCBI Taxonomy" id="36881"/>
    <lineage>
        <taxon>Eukaryota</taxon>
        <taxon>Viridiplantae</taxon>
        <taxon>Chlorophyta</taxon>
        <taxon>Pyramimonadophyceae</taxon>
        <taxon>Pyramimonadales</taxon>
        <taxon>Pyramimonadaceae</taxon>
        <taxon>Cymbomonas</taxon>
    </lineage>
</organism>
<comment type="caution">
    <text evidence="3">The sequence shown here is derived from an EMBL/GenBank/DDBJ whole genome shotgun (WGS) entry which is preliminary data.</text>
</comment>
<evidence type="ECO:0000259" key="2">
    <source>
        <dbReference type="PROSITE" id="PS50222"/>
    </source>
</evidence>
<dbReference type="Proteomes" id="UP001190700">
    <property type="component" value="Unassembled WGS sequence"/>
</dbReference>
<dbReference type="InterPro" id="IPR002048">
    <property type="entry name" value="EF_hand_dom"/>
</dbReference>
<dbReference type="SMART" id="SM00054">
    <property type="entry name" value="EFh"/>
    <property type="match status" value="2"/>
</dbReference>
<feature type="domain" description="EF-hand" evidence="2">
    <location>
        <begin position="58"/>
        <end position="93"/>
    </location>
</feature>
<keyword evidence="4" id="KW-1185">Reference proteome</keyword>
<proteinExistence type="predicted"/>
<evidence type="ECO:0000313" key="4">
    <source>
        <dbReference type="Proteomes" id="UP001190700"/>
    </source>
</evidence>
<evidence type="ECO:0000313" key="3">
    <source>
        <dbReference type="EMBL" id="KAK3261007.1"/>
    </source>
</evidence>
<dbReference type="Gene3D" id="1.10.238.10">
    <property type="entry name" value="EF-hand"/>
    <property type="match status" value="1"/>
</dbReference>
<dbReference type="PROSITE" id="PS50222">
    <property type="entry name" value="EF_HAND_2"/>
    <property type="match status" value="2"/>
</dbReference>
<dbReference type="PROSITE" id="PS00018">
    <property type="entry name" value="EF_HAND_1"/>
    <property type="match status" value="1"/>
</dbReference>
<dbReference type="EMBL" id="LGRX02017237">
    <property type="protein sequence ID" value="KAK3261007.1"/>
    <property type="molecule type" value="Genomic_DNA"/>
</dbReference>
<dbReference type="CDD" id="cd00051">
    <property type="entry name" value="EFh"/>
    <property type="match status" value="1"/>
</dbReference>
<evidence type="ECO:0000256" key="1">
    <source>
        <dbReference type="ARBA" id="ARBA00022837"/>
    </source>
</evidence>
<sequence>MMEKALKDNNTAIEISFTDFLKLIYPRAAKEAITLMYDLVVDKASVSEILKQRKRRENAITWVEERWLVWDADLSGQISEDEFDEVLDDMGLGHLDQKALRALFNEIDLDGNGTLSKEEVLDWWVNKQNFLRPDQVKVQDSETPRAVLDSPFGR</sequence>
<reference evidence="3 4" key="1">
    <citation type="journal article" date="2015" name="Genome Biol. Evol.">
        <title>Comparative Genomics of a Bacterivorous Green Alga Reveals Evolutionary Causalities and Consequences of Phago-Mixotrophic Mode of Nutrition.</title>
        <authorList>
            <person name="Burns J.A."/>
            <person name="Paasch A."/>
            <person name="Narechania A."/>
            <person name="Kim E."/>
        </authorList>
    </citation>
    <scope>NUCLEOTIDE SEQUENCE [LARGE SCALE GENOMIC DNA]</scope>
    <source>
        <strain evidence="3 4">PLY_AMNH</strain>
    </source>
</reference>
<feature type="domain" description="EF-hand" evidence="2">
    <location>
        <begin position="95"/>
        <end position="130"/>
    </location>
</feature>
<keyword evidence="1" id="KW-0106">Calcium</keyword>
<dbReference type="GO" id="GO:0005509">
    <property type="term" value="F:calcium ion binding"/>
    <property type="evidence" value="ECO:0007669"/>
    <property type="project" value="InterPro"/>
</dbReference>
<gene>
    <name evidence="3" type="ORF">CYMTET_30068</name>
</gene>
<dbReference type="Pfam" id="PF13499">
    <property type="entry name" value="EF-hand_7"/>
    <property type="match status" value="1"/>
</dbReference>
<dbReference type="AlphaFoldDB" id="A0AAE0FJJ3"/>
<dbReference type="InterPro" id="IPR018247">
    <property type="entry name" value="EF_Hand_1_Ca_BS"/>
</dbReference>
<dbReference type="InterPro" id="IPR011992">
    <property type="entry name" value="EF-hand-dom_pair"/>
</dbReference>
<accession>A0AAE0FJJ3</accession>